<name>W9H6J7_9PROT</name>
<organism evidence="1 2">
    <name type="scientific">Skermanella stibiiresistens SB22</name>
    <dbReference type="NCBI Taxonomy" id="1385369"/>
    <lineage>
        <taxon>Bacteria</taxon>
        <taxon>Pseudomonadati</taxon>
        <taxon>Pseudomonadota</taxon>
        <taxon>Alphaproteobacteria</taxon>
        <taxon>Rhodospirillales</taxon>
        <taxon>Azospirillaceae</taxon>
        <taxon>Skermanella</taxon>
    </lineage>
</organism>
<reference evidence="1 2" key="1">
    <citation type="submission" date="2013-08" db="EMBL/GenBank/DDBJ databases">
        <title>The genome sequence of Skermanella stibiiresistens.</title>
        <authorList>
            <person name="Zhu W."/>
            <person name="Wang G."/>
        </authorList>
    </citation>
    <scope>NUCLEOTIDE SEQUENCE [LARGE SCALE GENOMIC DNA]</scope>
    <source>
        <strain evidence="1 2">SB22</strain>
    </source>
</reference>
<dbReference type="Proteomes" id="UP000019486">
    <property type="component" value="Unassembled WGS sequence"/>
</dbReference>
<evidence type="ECO:0000313" key="1">
    <source>
        <dbReference type="EMBL" id="EWY41860.1"/>
    </source>
</evidence>
<dbReference type="STRING" id="1385369.N825_24860"/>
<accession>W9H6J7</accession>
<dbReference type="EMBL" id="AVFL01000003">
    <property type="protein sequence ID" value="EWY41860.1"/>
    <property type="molecule type" value="Genomic_DNA"/>
</dbReference>
<evidence type="ECO:0000313" key="2">
    <source>
        <dbReference type="Proteomes" id="UP000019486"/>
    </source>
</evidence>
<gene>
    <name evidence="1" type="ORF">N825_24860</name>
</gene>
<dbReference type="AlphaFoldDB" id="W9H6J7"/>
<comment type="caution">
    <text evidence="1">The sequence shown here is derived from an EMBL/GenBank/DDBJ whole genome shotgun (WGS) entry which is preliminary data.</text>
</comment>
<sequence length="71" mass="7930">MGYAGNQFGMVMFNVTVLLEWGGYGAILRAGTLIRHLDAPPGPSRRRDGAFDDILAWRDVRAQELEAPEPW</sequence>
<protein>
    <submittedName>
        <fullName evidence="1">Uncharacterized protein</fullName>
    </submittedName>
</protein>
<proteinExistence type="predicted"/>
<keyword evidence="2" id="KW-1185">Reference proteome</keyword>